<gene>
    <name evidence="6" type="primary">LOC104593860</name>
</gene>
<evidence type="ECO:0000256" key="1">
    <source>
        <dbReference type="ARBA" id="ARBA00022603"/>
    </source>
</evidence>
<evidence type="ECO:0000313" key="5">
    <source>
        <dbReference type="Proteomes" id="UP000189703"/>
    </source>
</evidence>
<evidence type="ECO:0000256" key="2">
    <source>
        <dbReference type="ARBA" id="ARBA00022679"/>
    </source>
</evidence>
<dbReference type="InterPro" id="IPR015353">
    <property type="entry name" value="Rubisco_LSMT_subst-bd"/>
</dbReference>
<dbReference type="Gene3D" id="3.90.1420.10">
    <property type="entry name" value="Rubisco LSMT, substrate-binding domain"/>
    <property type="match status" value="1"/>
</dbReference>
<dbReference type="GO" id="GO:0016279">
    <property type="term" value="F:protein-lysine N-methyltransferase activity"/>
    <property type="evidence" value="ECO:0000318"/>
    <property type="project" value="GO_Central"/>
</dbReference>
<keyword evidence="1" id="KW-0489">Methyltransferase</keyword>
<dbReference type="GeneID" id="104593860"/>
<dbReference type="InterPro" id="IPR046341">
    <property type="entry name" value="SET_dom_sf"/>
</dbReference>
<dbReference type="InterPro" id="IPR036464">
    <property type="entry name" value="Rubisco_LSMT_subst-bd_sf"/>
</dbReference>
<keyword evidence="2" id="KW-0808">Transferase</keyword>
<proteinExistence type="predicted"/>
<evidence type="ECO:0000256" key="3">
    <source>
        <dbReference type="ARBA" id="ARBA00022691"/>
    </source>
</evidence>
<dbReference type="SUPFAM" id="SSF81822">
    <property type="entry name" value="RuBisCo LSMT C-terminal, substrate-binding domain"/>
    <property type="match status" value="1"/>
</dbReference>
<dbReference type="RefSeq" id="XP_010252197.1">
    <property type="nucleotide sequence ID" value="XM_010253895.2"/>
</dbReference>
<dbReference type="Gene3D" id="3.90.1410.10">
    <property type="entry name" value="set domain protein methyltransferase, domain 1"/>
    <property type="match status" value="1"/>
</dbReference>
<dbReference type="Pfam" id="PF09273">
    <property type="entry name" value="Rubis-subs-bind"/>
    <property type="match status" value="1"/>
</dbReference>
<dbReference type="GO" id="GO:0032259">
    <property type="term" value="P:methylation"/>
    <property type="evidence" value="ECO:0007669"/>
    <property type="project" value="UniProtKB-KW"/>
</dbReference>
<dbReference type="PROSITE" id="PS50280">
    <property type="entry name" value="SET"/>
    <property type="match status" value="1"/>
</dbReference>
<name>A0A1U7ZUT7_NELNU</name>
<protein>
    <submittedName>
        <fullName evidence="6">Protein SET DOMAIN GROUP 40 isoform X1</fullName>
    </submittedName>
</protein>
<accession>A0A1U7ZUT7</accession>
<organism evidence="5 6">
    <name type="scientific">Nelumbo nucifera</name>
    <name type="common">Sacred lotus</name>
    <dbReference type="NCBI Taxonomy" id="4432"/>
    <lineage>
        <taxon>Eukaryota</taxon>
        <taxon>Viridiplantae</taxon>
        <taxon>Streptophyta</taxon>
        <taxon>Embryophyta</taxon>
        <taxon>Tracheophyta</taxon>
        <taxon>Spermatophyta</taxon>
        <taxon>Magnoliopsida</taxon>
        <taxon>Proteales</taxon>
        <taxon>Nelumbonaceae</taxon>
        <taxon>Nelumbo</taxon>
    </lineage>
</organism>
<dbReference type="SUPFAM" id="SSF82199">
    <property type="entry name" value="SET domain"/>
    <property type="match status" value="1"/>
</dbReference>
<dbReference type="PANTHER" id="PTHR13271">
    <property type="entry name" value="UNCHARACTERIZED PUTATIVE METHYLTRANSFERASE"/>
    <property type="match status" value="1"/>
</dbReference>
<dbReference type="eggNOG" id="KOG1337">
    <property type="taxonomic scope" value="Eukaryota"/>
</dbReference>
<dbReference type="AlphaFoldDB" id="A0A1U7ZUT7"/>
<keyword evidence="3" id="KW-0949">S-adenosyl-L-methionine</keyword>
<keyword evidence="5" id="KW-1185">Reference proteome</keyword>
<dbReference type="STRING" id="4432.A0A1U7ZUT7"/>
<dbReference type="PANTHER" id="PTHR13271:SF91">
    <property type="entry name" value="PROTEIN SET DOMAIN GROUP 40"/>
    <property type="match status" value="1"/>
</dbReference>
<evidence type="ECO:0000313" key="6">
    <source>
        <dbReference type="RefSeq" id="XP_010252197.1"/>
    </source>
</evidence>
<dbReference type="FunCoup" id="A0A1U7ZUT7">
    <property type="interactions" value="423"/>
</dbReference>
<reference evidence="6" key="1">
    <citation type="submission" date="2025-08" db="UniProtKB">
        <authorList>
            <consortium name="RefSeq"/>
        </authorList>
    </citation>
    <scope>IDENTIFICATION</scope>
</reference>
<sequence>MGGEAGNLETFLKWASQLGISDSTNPLQSTTALCLGNSLFVSHFPDAGGRGLAAARELRKGELILRVPKSALMTRESLLTDQKLAISVNGYSHLSSTQILAVCLLAEIDKGKASMWYPYLVQLPRSYNILASFTWFETQALQVEDAVWAAEKARSKAELDWKESVPVMKELELRPQLLTFKSWLWASATISSRTLHIPWDDAGCLCPVGDFFNYAAPEEAMPCSEDLRLTDGGYEEDISAYCFYARKSYKIGEQVEPPTKCLKLVQPYLCQLEENEGENSVEVHKSSCLLVGLGEKRAFQTRREVLLSYGTYTNLELLEHYGFILDMNPNDKAFIELDAEICSSSSWSKDTLYIQQDGKPSFTLLSALRLWATPPNQRKSVAHYAYSGSQLSAENEMSAMRWMAKNCQILLNKFPTKVEDDDLLLHIIDKMQNFPLPKEVEYEQMMLAFGGEVGAFFEANGLQKGGSGGDITFSRKMIRSIERWKLVVQWRLRYKKILVDCISYCTEVVDFLSSENLLPNRSNNT</sequence>
<dbReference type="KEGG" id="nnu:104593860"/>
<feature type="domain" description="SET" evidence="4">
    <location>
        <begin position="35"/>
        <end position="310"/>
    </location>
</feature>
<dbReference type="InterPro" id="IPR050600">
    <property type="entry name" value="SETD3_SETD6_MTase"/>
</dbReference>
<dbReference type="InParanoid" id="A0A1U7ZUT7"/>
<dbReference type="Proteomes" id="UP000189703">
    <property type="component" value="Unplaced"/>
</dbReference>
<dbReference type="OMA" id="TFRSWLW"/>
<dbReference type="InterPro" id="IPR001214">
    <property type="entry name" value="SET_dom"/>
</dbReference>
<dbReference type="CDD" id="cd10527">
    <property type="entry name" value="SET_LSMT"/>
    <property type="match status" value="1"/>
</dbReference>
<dbReference type="OrthoDB" id="441812at2759"/>
<evidence type="ECO:0000259" key="4">
    <source>
        <dbReference type="PROSITE" id="PS50280"/>
    </source>
</evidence>